<evidence type="ECO:0000259" key="9">
    <source>
        <dbReference type="Pfam" id="PF00482"/>
    </source>
</evidence>
<dbReference type="PANTHER" id="PTHR30012">
    <property type="entry name" value="GENERAL SECRETION PATHWAY PROTEIN"/>
    <property type="match status" value="1"/>
</dbReference>
<evidence type="ECO:0000256" key="2">
    <source>
        <dbReference type="ARBA" id="ARBA00005745"/>
    </source>
</evidence>
<dbReference type="InterPro" id="IPR018076">
    <property type="entry name" value="T2SS_GspF_dom"/>
</dbReference>
<evidence type="ECO:0000256" key="4">
    <source>
        <dbReference type="ARBA" id="ARBA00022519"/>
    </source>
</evidence>
<dbReference type="RefSeq" id="WP_126803493.1">
    <property type="nucleotide sequence ID" value="NZ_PIPL01000001.1"/>
</dbReference>
<dbReference type="GO" id="GO:0005886">
    <property type="term" value="C:plasma membrane"/>
    <property type="evidence" value="ECO:0007669"/>
    <property type="project" value="UniProtKB-SubCell"/>
</dbReference>
<evidence type="ECO:0000256" key="3">
    <source>
        <dbReference type="ARBA" id="ARBA00022475"/>
    </source>
</evidence>
<evidence type="ECO:0000256" key="8">
    <source>
        <dbReference type="SAM" id="Phobius"/>
    </source>
</evidence>
<sequence length="406" mass="45484">MAEFAYRGRDTKGALIKGALQAADENAAAEQLLRRGVTPLDIVPHKASFQFDWQQLLQPKVSLTELIIFVRQMYSLTKAGIPMLRAMEGLAEHTSNKTLRKALQDITEQLERGRSMAAAMDDHKRVFPRLVIAVVHVGENTGQLEESFGQLIEYLEGEQETRKRIKSATRYPLFVIITLAIAVVVLNIFVIPTFAEMFRNFAVDLPLSTRVLIASSAFFVNFWWALLLAIGAGVWLVRYWLKGDAARQRWDRWKLKVPAIGSILERSMLARFCRSFAVMLRAGVPLTQALTLVSDAVDNAYMKSRIRTMRKGIEGGETLLRVSKGSELFTPLVLQMVAVGEDTGSLEESLLDAAEHYEREVDYDLKNLTSKLEPILIACVAGIVLLLAMGIFQPMWNMMSAYQGSA</sequence>
<dbReference type="OrthoDB" id="9805682at2"/>
<comment type="subcellular location">
    <subcellularLocation>
        <location evidence="1">Cell inner membrane</location>
        <topology evidence="1">Multi-pass membrane protein</topology>
    </subcellularLocation>
</comment>
<evidence type="ECO:0000256" key="6">
    <source>
        <dbReference type="ARBA" id="ARBA00022989"/>
    </source>
</evidence>
<comment type="similarity">
    <text evidence="2">Belongs to the GSP F family.</text>
</comment>
<organism evidence="10 11">
    <name type="scientific">Aliidiomarina minuta</name>
    <dbReference type="NCBI Taxonomy" id="880057"/>
    <lineage>
        <taxon>Bacteria</taxon>
        <taxon>Pseudomonadati</taxon>
        <taxon>Pseudomonadota</taxon>
        <taxon>Gammaproteobacteria</taxon>
        <taxon>Alteromonadales</taxon>
        <taxon>Idiomarinaceae</taxon>
        <taxon>Aliidiomarina</taxon>
    </lineage>
</organism>
<dbReference type="Gene3D" id="1.20.81.30">
    <property type="entry name" value="Type II secretion system (T2SS), domain F"/>
    <property type="match status" value="2"/>
</dbReference>
<name>A0A432W9B2_9GAMM</name>
<dbReference type="PRINTS" id="PR00812">
    <property type="entry name" value="BCTERIALGSPF"/>
</dbReference>
<feature type="transmembrane region" description="Helical" evidence="8">
    <location>
        <begin position="375"/>
        <end position="396"/>
    </location>
</feature>
<evidence type="ECO:0000313" key="11">
    <source>
        <dbReference type="Proteomes" id="UP000288293"/>
    </source>
</evidence>
<feature type="transmembrane region" description="Helical" evidence="8">
    <location>
        <begin position="171"/>
        <end position="191"/>
    </location>
</feature>
<comment type="caution">
    <text evidence="10">The sequence shown here is derived from an EMBL/GenBank/DDBJ whole genome shotgun (WGS) entry which is preliminary data.</text>
</comment>
<feature type="domain" description="Type II secretion system protein GspF" evidence="9">
    <location>
        <begin position="69"/>
        <end position="192"/>
    </location>
</feature>
<dbReference type="EMBL" id="PIPL01000001">
    <property type="protein sequence ID" value="RUO26682.1"/>
    <property type="molecule type" value="Genomic_DNA"/>
</dbReference>
<dbReference type="GO" id="GO:0015628">
    <property type="term" value="P:protein secretion by the type II secretion system"/>
    <property type="evidence" value="ECO:0007669"/>
    <property type="project" value="TreeGrafter"/>
</dbReference>
<dbReference type="AlphaFoldDB" id="A0A432W9B2"/>
<proteinExistence type="inferred from homology"/>
<accession>A0A432W9B2</accession>
<protein>
    <submittedName>
        <fullName evidence="10">MSHA biogenesis protein MshG</fullName>
    </submittedName>
</protein>
<feature type="transmembrane region" description="Helical" evidence="8">
    <location>
        <begin position="211"/>
        <end position="237"/>
    </location>
</feature>
<dbReference type="FunFam" id="1.20.81.30:FF:000001">
    <property type="entry name" value="Type II secretion system protein F"/>
    <property type="match status" value="2"/>
</dbReference>
<evidence type="ECO:0000256" key="5">
    <source>
        <dbReference type="ARBA" id="ARBA00022692"/>
    </source>
</evidence>
<dbReference type="InterPro" id="IPR042094">
    <property type="entry name" value="T2SS_GspF_sf"/>
</dbReference>
<keyword evidence="5 8" id="KW-0812">Transmembrane</keyword>
<dbReference type="Proteomes" id="UP000288293">
    <property type="component" value="Unassembled WGS sequence"/>
</dbReference>
<gene>
    <name evidence="10" type="ORF">CWE09_08275</name>
</gene>
<dbReference type="InterPro" id="IPR003004">
    <property type="entry name" value="GspF/PilC"/>
</dbReference>
<keyword evidence="3" id="KW-1003">Cell membrane</keyword>
<evidence type="ECO:0000256" key="7">
    <source>
        <dbReference type="ARBA" id="ARBA00023136"/>
    </source>
</evidence>
<dbReference type="PANTHER" id="PTHR30012:SF4">
    <property type="entry name" value="MSHA BIOGENESIS PROTEIN MSHG"/>
    <property type="match status" value="1"/>
</dbReference>
<keyword evidence="6 8" id="KW-1133">Transmembrane helix</keyword>
<reference evidence="10 11" key="1">
    <citation type="journal article" date="2011" name="Front. Microbiol.">
        <title>Genomic signatures of strain selection and enhancement in Bacillus atrophaeus var. globigii, a historical biowarfare simulant.</title>
        <authorList>
            <person name="Gibbons H.S."/>
            <person name="Broomall S.M."/>
            <person name="McNew L.A."/>
            <person name="Daligault H."/>
            <person name="Chapman C."/>
            <person name="Bruce D."/>
            <person name="Karavis M."/>
            <person name="Krepps M."/>
            <person name="McGregor P.A."/>
            <person name="Hong C."/>
            <person name="Park K.H."/>
            <person name="Akmal A."/>
            <person name="Feldman A."/>
            <person name="Lin J.S."/>
            <person name="Chang W.E."/>
            <person name="Higgs B.W."/>
            <person name="Demirev P."/>
            <person name="Lindquist J."/>
            <person name="Liem A."/>
            <person name="Fochler E."/>
            <person name="Read T.D."/>
            <person name="Tapia R."/>
            <person name="Johnson S."/>
            <person name="Bishop-Lilly K.A."/>
            <person name="Detter C."/>
            <person name="Han C."/>
            <person name="Sozhamannan S."/>
            <person name="Rosenzweig C.N."/>
            <person name="Skowronski E.W."/>
        </authorList>
    </citation>
    <scope>NUCLEOTIDE SEQUENCE [LARGE SCALE GENOMIC DNA]</scope>
    <source>
        <strain evidence="10 11">MLST1</strain>
    </source>
</reference>
<keyword evidence="11" id="KW-1185">Reference proteome</keyword>
<evidence type="ECO:0000256" key="1">
    <source>
        <dbReference type="ARBA" id="ARBA00004429"/>
    </source>
</evidence>
<evidence type="ECO:0000313" key="10">
    <source>
        <dbReference type="EMBL" id="RUO26682.1"/>
    </source>
</evidence>
<feature type="domain" description="Type II secretion system protein GspF" evidence="9">
    <location>
        <begin position="272"/>
        <end position="393"/>
    </location>
</feature>
<keyword evidence="4" id="KW-0997">Cell inner membrane</keyword>
<keyword evidence="7 8" id="KW-0472">Membrane</keyword>
<dbReference type="Pfam" id="PF00482">
    <property type="entry name" value="T2SSF"/>
    <property type="match status" value="2"/>
</dbReference>